<dbReference type="GeneID" id="30147435"/>
<feature type="region of interest" description="Disordered" evidence="5">
    <location>
        <begin position="30"/>
        <end position="101"/>
    </location>
</feature>
<keyword evidence="3 4" id="KW-0862">Zinc</keyword>
<feature type="region of interest" description="Disordered" evidence="5">
    <location>
        <begin position="566"/>
        <end position="592"/>
    </location>
</feature>
<feature type="region of interest" description="Disordered" evidence="5">
    <location>
        <begin position="113"/>
        <end position="136"/>
    </location>
</feature>
<feature type="zinc finger region" description="C3H1-type" evidence="4">
    <location>
        <begin position="430"/>
        <end position="456"/>
    </location>
</feature>
<feature type="domain" description="C3H1-type" evidence="6">
    <location>
        <begin position="376"/>
        <end position="404"/>
    </location>
</feature>
<dbReference type="SUPFAM" id="SSF90229">
    <property type="entry name" value="CCCH zinc finger"/>
    <property type="match status" value="1"/>
</dbReference>
<feature type="domain" description="C3H1-type" evidence="6">
    <location>
        <begin position="430"/>
        <end position="456"/>
    </location>
</feature>
<evidence type="ECO:0000313" key="7">
    <source>
        <dbReference type="EMBL" id="ODQ78186.1"/>
    </source>
</evidence>
<dbReference type="AlphaFoldDB" id="A0A1E3QKF3"/>
<proteinExistence type="predicted"/>
<accession>A0A1E3QKF3</accession>
<feature type="zinc finger region" description="C3H1-type" evidence="4">
    <location>
        <begin position="376"/>
        <end position="404"/>
    </location>
</feature>
<feature type="region of interest" description="Disordered" evidence="5">
    <location>
        <begin position="173"/>
        <end position="193"/>
    </location>
</feature>
<evidence type="ECO:0000256" key="3">
    <source>
        <dbReference type="ARBA" id="ARBA00022833"/>
    </source>
</evidence>
<dbReference type="Pfam" id="PF00642">
    <property type="entry name" value="zf-CCCH"/>
    <property type="match status" value="1"/>
</dbReference>
<feature type="zinc finger region" description="C3H1-type" evidence="4">
    <location>
        <begin position="486"/>
        <end position="510"/>
    </location>
</feature>
<keyword evidence="1 4" id="KW-0479">Metal-binding</keyword>
<organism evidence="7 8">
    <name type="scientific">Babjeviella inositovora NRRL Y-12698</name>
    <dbReference type="NCBI Taxonomy" id="984486"/>
    <lineage>
        <taxon>Eukaryota</taxon>
        <taxon>Fungi</taxon>
        <taxon>Dikarya</taxon>
        <taxon>Ascomycota</taxon>
        <taxon>Saccharomycotina</taxon>
        <taxon>Pichiomycetes</taxon>
        <taxon>Serinales incertae sedis</taxon>
        <taxon>Babjeviella</taxon>
    </lineage>
</organism>
<dbReference type="Proteomes" id="UP000094336">
    <property type="component" value="Unassembled WGS sequence"/>
</dbReference>
<evidence type="ECO:0000256" key="4">
    <source>
        <dbReference type="PROSITE-ProRule" id="PRU00723"/>
    </source>
</evidence>
<gene>
    <name evidence="7" type="ORF">BABINDRAFT_162857</name>
</gene>
<feature type="compositionally biased region" description="Pro residues" evidence="5">
    <location>
        <begin position="30"/>
        <end position="58"/>
    </location>
</feature>
<dbReference type="GO" id="GO:0005634">
    <property type="term" value="C:nucleus"/>
    <property type="evidence" value="ECO:0007669"/>
    <property type="project" value="TreeGrafter"/>
</dbReference>
<dbReference type="OrthoDB" id="410307at2759"/>
<dbReference type="Gene3D" id="4.10.1000.10">
    <property type="entry name" value="Zinc finger, CCCH-type"/>
    <property type="match status" value="1"/>
</dbReference>
<dbReference type="GO" id="GO:0008270">
    <property type="term" value="F:zinc ion binding"/>
    <property type="evidence" value="ECO:0007669"/>
    <property type="project" value="UniProtKB-KW"/>
</dbReference>
<keyword evidence="8" id="KW-1185">Reference proteome</keyword>
<evidence type="ECO:0000313" key="8">
    <source>
        <dbReference type="Proteomes" id="UP000094336"/>
    </source>
</evidence>
<name>A0A1E3QKF3_9ASCO</name>
<dbReference type="PROSITE" id="PS50103">
    <property type="entry name" value="ZF_C3H1"/>
    <property type="match status" value="3"/>
</dbReference>
<dbReference type="PANTHER" id="PTHR46156:SF1">
    <property type="entry name" value="ZINC FINGER CCCH DOMAIN-CONTAINING PROTEIN 3"/>
    <property type="match status" value="1"/>
</dbReference>
<feature type="compositionally biased region" description="Acidic residues" evidence="5">
    <location>
        <begin position="569"/>
        <end position="592"/>
    </location>
</feature>
<dbReference type="SMART" id="SM00356">
    <property type="entry name" value="ZnF_C3H1"/>
    <property type="match status" value="3"/>
</dbReference>
<dbReference type="STRING" id="984486.A0A1E3QKF3"/>
<sequence length="592" mass="65249">MKVLEMPDPEPPVQAQLPAPASLVYPVFVPAPPTALPPVQPPQPSKPPTVQPFPPPSFQPWESPNTFQPTAPPSFQSPTTHQPAQPLTPSQPHQPILSYGGFRGRSLYASHRGQSVYRGAPRGRANTWQRGARGRSRGGYRNMTLVVNHSTAEVPATAPADQVAISNPKVAPNEAPSVIDGPNSTRDVAPAPATASLPNDKFIASVSKGGMSLVNTRVYSSETYQSQLARINEARALLLERRKQKLAQEKKQRSMHAIQTKVSKAKVKYDDCNRVQFGDEIFAITRGGNKLVPISIRTYELLEAVKVLKSREVVPKRFTADLYDEQTEAKEEDVDVQIIPGVTKHDLTALKNKICYGTRSYKRLKNGCLKIQGKPIMHIEKCKYFTRTGICTNGNTCKFSHNPEQIALCQAFLKASCTDYNCCLSHIAVPENTPSCKYFLLGNCTNPNCMYVHNAVDFSHPRVCRSFAIGGWCDQATLCDMIHSFECPDFQEPGGVCPRGRNCKLSHVVRGVVPSRGNPNRATSFRQQQLSKNGASLDLLLTTDTSGDTALDTFNEKDKVTLILTDSDFSSDEEENGDDDSDIDFDADFIQF</sequence>
<evidence type="ECO:0000256" key="2">
    <source>
        <dbReference type="ARBA" id="ARBA00022771"/>
    </source>
</evidence>
<feature type="compositionally biased region" description="Polar residues" evidence="5">
    <location>
        <begin position="62"/>
        <end position="93"/>
    </location>
</feature>
<reference evidence="8" key="1">
    <citation type="submission" date="2016-05" db="EMBL/GenBank/DDBJ databases">
        <title>Comparative genomics of biotechnologically important yeasts.</title>
        <authorList>
            <consortium name="DOE Joint Genome Institute"/>
            <person name="Riley R."/>
            <person name="Haridas S."/>
            <person name="Wolfe K.H."/>
            <person name="Lopes M.R."/>
            <person name="Hittinger C.T."/>
            <person name="Goker M."/>
            <person name="Salamov A."/>
            <person name="Wisecaver J."/>
            <person name="Long T.M."/>
            <person name="Aerts A.L."/>
            <person name="Barry K."/>
            <person name="Choi C."/>
            <person name="Clum A."/>
            <person name="Coughlan A.Y."/>
            <person name="Deshpande S."/>
            <person name="Douglass A.P."/>
            <person name="Hanson S.J."/>
            <person name="Klenk H.-P."/>
            <person name="Labutti K."/>
            <person name="Lapidus A."/>
            <person name="Lindquist E."/>
            <person name="Lipzen A."/>
            <person name="Meier-Kolthoff J.P."/>
            <person name="Ohm R.A."/>
            <person name="Otillar R.P."/>
            <person name="Pangilinan J."/>
            <person name="Peng Y."/>
            <person name="Rokas A."/>
            <person name="Rosa C.A."/>
            <person name="Scheuner C."/>
            <person name="Sibirny A.A."/>
            <person name="Slot J.C."/>
            <person name="Stielow J.B."/>
            <person name="Sun H."/>
            <person name="Kurtzman C.P."/>
            <person name="Blackwell M."/>
            <person name="Grigoriev I.V."/>
            <person name="Jeffries T.W."/>
        </authorList>
    </citation>
    <scope>NUCLEOTIDE SEQUENCE [LARGE SCALE GENOMIC DNA]</scope>
    <source>
        <strain evidence="8">NRRL Y-12698</strain>
    </source>
</reference>
<evidence type="ECO:0000256" key="5">
    <source>
        <dbReference type="SAM" id="MobiDB-lite"/>
    </source>
</evidence>
<feature type="domain" description="C3H1-type" evidence="6">
    <location>
        <begin position="486"/>
        <end position="510"/>
    </location>
</feature>
<keyword evidence="2 4" id="KW-0863">Zinc-finger</keyword>
<evidence type="ECO:0000259" key="6">
    <source>
        <dbReference type="PROSITE" id="PS50103"/>
    </source>
</evidence>
<dbReference type="InterPro" id="IPR036855">
    <property type="entry name" value="Znf_CCCH_sf"/>
</dbReference>
<dbReference type="RefSeq" id="XP_018983514.1">
    <property type="nucleotide sequence ID" value="XM_019129582.1"/>
</dbReference>
<protein>
    <recommendedName>
        <fullName evidence="6">C3H1-type domain-containing protein</fullName>
    </recommendedName>
</protein>
<evidence type="ECO:0000256" key="1">
    <source>
        <dbReference type="ARBA" id="ARBA00022723"/>
    </source>
</evidence>
<dbReference type="InterPro" id="IPR000571">
    <property type="entry name" value="Znf_CCCH"/>
</dbReference>
<dbReference type="PANTHER" id="PTHR46156">
    <property type="entry name" value="CCCH ZINGC FINGER"/>
    <property type="match status" value="1"/>
</dbReference>
<dbReference type="EMBL" id="KV454436">
    <property type="protein sequence ID" value="ODQ78186.1"/>
    <property type="molecule type" value="Genomic_DNA"/>
</dbReference>